<evidence type="ECO:0000313" key="1">
    <source>
        <dbReference type="EMBL" id="MCD7456181.1"/>
    </source>
</evidence>
<proteinExistence type="predicted"/>
<reference evidence="1 2" key="1">
    <citation type="journal article" date="2021" name="BMC Genomics">
        <title>Datura genome reveals duplications of psychoactive alkaloid biosynthetic genes and high mutation rate following tissue culture.</title>
        <authorList>
            <person name="Rajewski A."/>
            <person name="Carter-House D."/>
            <person name="Stajich J."/>
            <person name="Litt A."/>
        </authorList>
    </citation>
    <scope>NUCLEOTIDE SEQUENCE [LARGE SCALE GENOMIC DNA]</scope>
    <source>
        <strain evidence="1">AR-01</strain>
    </source>
</reference>
<keyword evidence="2" id="KW-1185">Reference proteome</keyword>
<dbReference type="EMBL" id="JACEIK010000387">
    <property type="protein sequence ID" value="MCD7456181.1"/>
    <property type="molecule type" value="Genomic_DNA"/>
</dbReference>
<accession>A0ABS8SBF6</accession>
<evidence type="ECO:0000313" key="2">
    <source>
        <dbReference type="Proteomes" id="UP000823775"/>
    </source>
</evidence>
<sequence length="119" mass="12972">MSLQIRYHLVATYFGIRGDELATNSYPSVATNLGICGDQWRLAWAFVATRSLQKTNIFGGDMVAVNMISYSSDLLGLFVATKLLQILKRFVAAFCVIRGDLVATNSISCCGTFYGLSGD</sequence>
<name>A0ABS8SBF6_DATST</name>
<protein>
    <submittedName>
        <fullName evidence="1">Uncharacterized protein</fullName>
    </submittedName>
</protein>
<gene>
    <name evidence="1" type="ORF">HAX54_030796</name>
</gene>
<dbReference type="Proteomes" id="UP000823775">
    <property type="component" value="Unassembled WGS sequence"/>
</dbReference>
<comment type="caution">
    <text evidence="1">The sequence shown here is derived from an EMBL/GenBank/DDBJ whole genome shotgun (WGS) entry which is preliminary data.</text>
</comment>
<organism evidence="1 2">
    <name type="scientific">Datura stramonium</name>
    <name type="common">Jimsonweed</name>
    <name type="synonym">Common thornapple</name>
    <dbReference type="NCBI Taxonomy" id="4076"/>
    <lineage>
        <taxon>Eukaryota</taxon>
        <taxon>Viridiplantae</taxon>
        <taxon>Streptophyta</taxon>
        <taxon>Embryophyta</taxon>
        <taxon>Tracheophyta</taxon>
        <taxon>Spermatophyta</taxon>
        <taxon>Magnoliopsida</taxon>
        <taxon>eudicotyledons</taxon>
        <taxon>Gunneridae</taxon>
        <taxon>Pentapetalae</taxon>
        <taxon>asterids</taxon>
        <taxon>lamiids</taxon>
        <taxon>Solanales</taxon>
        <taxon>Solanaceae</taxon>
        <taxon>Solanoideae</taxon>
        <taxon>Datureae</taxon>
        <taxon>Datura</taxon>
    </lineage>
</organism>